<gene>
    <name evidence="7" type="ORF">MIMGU_mgv1a015411mg</name>
</gene>
<dbReference type="Proteomes" id="UP000030748">
    <property type="component" value="Unassembled WGS sequence"/>
</dbReference>
<evidence type="ECO:0000313" key="7">
    <source>
        <dbReference type="EMBL" id="EYU29076.1"/>
    </source>
</evidence>
<dbReference type="eggNOG" id="ENOG502SE72">
    <property type="taxonomic scope" value="Eukaryota"/>
</dbReference>
<evidence type="ECO:0000256" key="1">
    <source>
        <dbReference type="ARBA" id="ARBA00004613"/>
    </source>
</evidence>
<reference evidence="7 8" key="1">
    <citation type="journal article" date="2013" name="Proc. Natl. Acad. Sci. U.S.A.">
        <title>Fine-scale variation in meiotic recombination in Mimulus inferred from population shotgun sequencing.</title>
        <authorList>
            <person name="Hellsten U."/>
            <person name="Wright K.M."/>
            <person name="Jenkins J."/>
            <person name="Shu S."/>
            <person name="Yuan Y."/>
            <person name="Wessler S.R."/>
            <person name="Schmutz J."/>
            <person name="Willis J.H."/>
            <person name="Rokhsar D.S."/>
        </authorList>
    </citation>
    <scope>NUCLEOTIDE SEQUENCE [LARGE SCALE GENOMIC DNA]</scope>
    <source>
        <strain evidence="8">cv. DUN x IM62</strain>
    </source>
</reference>
<feature type="signal peptide" evidence="6">
    <location>
        <begin position="1"/>
        <end position="29"/>
    </location>
</feature>
<accession>A0A022QMB5</accession>
<name>A0A022QMB5_ERYGU</name>
<keyword evidence="4" id="KW-0964">Secreted</keyword>
<evidence type="ECO:0000313" key="8">
    <source>
        <dbReference type="Proteomes" id="UP000030748"/>
    </source>
</evidence>
<feature type="chain" id="PRO_5015026023" description="S-protein homolog" evidence="6">
    <location>
        <begin position="30"/>
        <end position="158"/>
    </location>
</feature>
<dbReference type="InterPro" id="IPR010264">
    <property type="entry name" value="Self-incomp_S1"/>
</dbReference>
<sequence>MSSTTTTAAVHAAFLLFLLNAAFIPAVYAKNEEQPPPGKVIVLTNNHTNYLSIRCFSFDNEFDVTHLRSWGQYKFRVRKRVVYPSSTMFNCSTNMGTFVAFKYDYECCKDKYQTCDWRFDEDGAYRWDPKMLTWISVDYAPNYESLNRGGVIKGYFAN</sequence>
<dbReference type="OrthoDB" id="1287638at2759"/>
<evidence type="ECO:0000256" key="3">
    <source>
        <dbReference type="ARBA" id="ARBA00022471"/>
    </source>
</evidence>
<dbReference type="OMA" id="SIRCFSF"/>
<keyword evidence="5 6" id="KW-0732">Signal</keyword>
<protein>
    <recommendedName>
        <fullName evidence="9">S-protein homolog</fullName>
    </recommendedName>
</protein>
<dbReference type="Pfam" id="PF05938">
    <property type="entry name" value="Self-incomp_S1"/>
    <property type="match status" value="1"/>
</dbReference>
<comment type="subcellular location">
    <subcellularLocation>
        <location evidence="1">Secreted</location>
    </subcellularLocation>
</comment>
<dbReference type="EMBL" id="KI631268">
    <property type="protein sequence ID" value="EYU29075.1"/>
    <property type="molecule type" value="Genomic_DNA"/>
</dbReference>
<keyword evidence="3" id="KW-0713">Self-incompatibility</keyword>
<dbReference type="AlphaFoldDB" id="A0A022QMB5"/>
<dbReference type="GO" id="GO:0060320">
    <property type="term" value="P:rejection of self pollen"/>
    <property type="evidence" value="ECO:0007669"/>
    <property type="project" value="UniProtKB-KW"/>
</dbReference>
<evidence type="ECO:0000256" key="5">
    <source>
        <dbReference type="ARBA" id="ARBA00022729"/>
    </source>
</evidence>
<comment type="similarity">
    <text evidence="2">Belongs to the plant self-incompatibility (S1) protein family.</text>
</comment>
<evidence type="ECO:0000256" key="2">
    <source>
        <dbReference type="ARBA" id="ARBA00005581"/>
    </source>
</evidence>
<dbReference type="KEGG" id="egt:105967247"/>
<keyword evidence="8" id="KW-1185">Reference proteome</keyword>
<evidence type="ECO:0000256" key="6">
    <source>
        <dbReference type="SAM" id="SignalP"/>
    </source>
</evidence>
<evidence type="ECO:0000256" key="4">
    <source>
        <dbReference type="ARBA" id="ARBA00022525"/>
    </source>
</evidence>
<organism evidence="7 8">
    <name type="scientific">Erythranthe guttata</name>
    <name type="common">Yellow monkey flower</name>
    <name type="synonym">Mimulus guttatus</name>
    <dbReference type="NCBI Taxonomy" id="4155"/>
    <lineage>
        <taxon>Eukaryota</taxon>
        <taxon>Viridiplantae</taxon>
        <taxon>Streptophyta</taxon>
        <taxon>Embryophyta</taxon>
        <taxon>Tracheophyta</taxon>
        <taxon>Spermatophyta</taxon>
        <taxon>Magnoliopsida</taxon>
        <taxon>eudicotyledons</taxon>
        <taxon>Gunneridae</taxon>
        <taxon>Pentapetalae</taxon>
        <taxon>asterids</taxon>
        <taxon>lamiids</taxon>
        <taxon>Lamiales</taxon>
        <taxon>Phrymaceae</taxon>
        <taxon>Erythranthe</taxon>
    </lineage>
</organism>
<dbReference type="EMBL" id="KI631268">
    <property type="protein sequence ID" value="EYU29076.1"/>
    <property type="molecule type" value="Genomic_DNA"/>
</dbReference>
<dbReference type="GO" id="GO:0005576">
    <property type="term" value="C:extracellular region"/>
    <property type="evidence" value="ECO:0007669"/>
    <property type="project" value="UniProtKB-SubCell"/>
</dbReference>
<proteinExistence type="inferred from homology"/>
<evidence type="ECO:0008006" key="9">
    <source>
        <dbReference type="Google" id="ProtNLM"/>
    </source>
</evidence>